<dbReference type="InterPro" id="IPR017970">
    <property type="entry name" value="Homeobox_CS"/>
</dbReference>
<evidence type="ECO:0000256" key="8">
    <source>
        <dbReference type="ARBA" id="ARBA00023242"/>
    </source>
</evidence>
<evidence type="ECO:0000259" key="12">
    <source>
        <dbReference type="PROSITE" id="PS50071"/>
    </source>
</evidence>
<reference evidence="15" key="3">
    <citation type="submission" date="2022-06" db="UniProtKB">
        <authorList>
            <consortium name="EnsemblMetazoa"/>
        </authorList>
    </citation>
    <scope>IDENTIFICATION</scope>
</reference>
<evidence type="ECO:0000256" key="2">
    <source>
        <dbReference type="ARBA" id="ARBA00005733"/>
    </source>
</evidence>
<dbReference type="SMART" id="SM00389">
    <property type="entry name" value="HOX"/>
    <property type="match status" value="1"/>
</dbReference>
<dbReference type="Gene3D" id="1.10.10.60">
    <property type="entry name" value="Homeodomain-like"/>
    <property type="match status" value="1"/>
</dbReference>
<dbReference type="OrthoDB" id="6159439at2759"/>
<comment type="subcellular location">
    <subcellularLocation>
        <location evidence="1 9 10">Nucleus</location>
    </subcellularLocation>
</comment>
<dbReference type="SUPFAM" id="SSF46689">
    <property type="entry name" value="Homeodomain-like"/>
    <property type="match status" value="1"/>
</dbReference>
<dbReference type="InterPro" id="IPR009057">
    <property type="entry name" value="Homeodomain-like_sf"/>
</dbReference>
<dbReference type="GO" id="GO:1990837">
    <property type="term" value="F:sequence-specific double-stranded DNA binding"/>
    <property type="evidence" value="ECO:0007669"/>
    <property type="project" value="TreeGrafter"/>
</dbReference>
<keyword evidence="5 9" id="KW-0238">DNA-binding</keyword>
<comment type="similarity">
    <text evidence="2">Belongs to the paired homeobox family.</text>
</comment>
<evidence type="ECO:0000313" key="16">
    <source>
        <dbReference type="Proteomes" id="UP000070412"/>
    </source>
</evidence>
<dbReference type="PROSITE" id="PS00027">
    <property type="entry name" value="HOMEOBOX_1"/>
    <property type="match status" value="1"/>
</dbReference>
<dbReference type="InterPro" id="IPR001356">
    <property type="entry name" value="HD"/>
</dbReference>
<evidence type="ECO:0000259" key="13">
    <source>
        <dbReference type="PROSITE" id="PS51496"/>
    </source>
</evidence>
<evidence type="ECO:0000256" key="7">
    <source>
        <dbReference type="ARBA" id="ARBA00023163"/>
    </source>
</evidence>
<feature type="region of interest" description="Disordered" evidence="11">
    <location>
        <begin position="362"/>
        <end position="382"/>
    </location>
</feature>
<feature type="region of interest" description="Disordered" evidence="11">
    <location>
        <begin position="261"/>
        <end position="281"/>
    </location>
</feature>
<keyword evidence="7" id="KW-0804">Transcription</keyword>
<evidence type="ECO:0000256" key="10">
    <source>
        <dbReference type="RuleBase" id="RU000682"/>
    </source>
</evidence>
<dbReference type="InterPro" id="IPR052294">
    <property type="entry name" value="VSX_homeobox_regulators"/>
</dbReference>
<feature type="compositionally biased region" description="Basic and acidic residues" evidence="11">
    <location>
        <begin position="544"/>
        <end position="571"/>
    </location>
</feature>
<evidence type="ECO:0000256" key="5">
    <source>
        <dbReference type="ARBA" id="ARBA00023125"/>
    </source>
</evidence>
<evidence type="ECO:0000256" key="9">
    <source>
        <dbReference type="PROSITE-ProRule" id="PRU00108"/>
    </source>
</evidence>
<name>A0A834R8B4_SARSC</name>
<dbReference type="PROSITE" id="PS50071">
    <property type="entry name" value="HOMEOBOX_2"/>
    <property type="match status" value="1"/>
</dbReference>
<keyword evidence="4" id="KW-0805">Transcription regulation</keyword>
<reference evidence="14" key="2">
    <citation type="submission" date="2020-01" db="EMBL/GenBank/DDBJ databases">
        <authorList>
            <person name="Korhonen P.K.K."/>
            <person name="Guangxu M.G."/>
            <person name="Wang T.W."/>
            <person name="Stroehlein A.J.S."/>
            <person name="Young N.D."/>
            <person name="Ang C.-S.A."/>
            <person name="Fernando D.W.F."/>
            <person name="Lu H.L."/>
            <person name="Taylor S.T."/>
            <person name="Ehtesham M.E.M."/>
            <person name="Najaraj S.H.N."/>
            <person name="Harsha G.H.G."/>
            <person name="Madugundu A.M."/>
            <person name="Renuse S.R."/>
            <person name="Holt D.H."/>
            <person name="Pandey A.P."/>
            <person name="Papenfuss A.P."/>
            <person name="Gasser R.B.G."/>
            <person name="Fischer K.F."/>
        </authorList>
    </citation>
    <scope>NUCLEOTIDE SEQUENCE</scope>
    <source>
        <strain evidence="14">SSS_KF_BRIS2020</strain>
    </source>
</reference>
<feature type="region of interest" description="Disordered" evidence="11">
    <location>
        <begin position="523"/>
        <end position="571"/>
    </location>
</feature>
<feature type="domain" description="Homeobox" evidence="12">
    <location>
        <begin position="400"/>
        <end position="460"/>
    </location>
</feature>
<dbReference type="EnsemblMetazoa" id="SSS_4192s_mrna">
    <property type="protein sequence ID" value="KAF7491763.1"/>
    <property type="gene ID" value="SSS_4192"/>
</dbReference>
<feature type="region of interest" description="Disordered" evidence="11">
    <location>
        <begin position="858"/>
        <end position="882"/>
    </location>
</feature>
<dbReference type="Pfam" id="PF00046">
    <property type="entry name" value="Homeodomain"/>
    <property type="match status" value="1"/>
</dbReference>
<dbReference type="CDD" id="cd00086">
    <property type="entry name" value="homeodomain"/>
    <property type="match status" value="1"/>
</dbReference>
<evidence type="ECO:0000256" key="1">
    <source>
        <dbReference type="ARBA" id="ARBA00004123"/>
    </source>
</evidence>
<evidence type="ECO:0000256" key="4">
    <source>
        <dbReference type="ARBA" id="ARBA00023015"/>
    </source>
</evidence>
<proteinExistence type="inferred from homology"/>
<protein>
    <submittedName>
        <fullName evidence="14">Visual system homeobox 1</fullName>
    </submittedName>
</protein>
<reference evidence="16" key="1">
    <citation type="journal article" date="2020" name="PLoS Negl. Trop. Dis.">
        <title>High-quality nuclear genome for Sarcoptes scabiei-A critical resource for a neglected parasite.</title>
        <authorList>
            <person name="Korhonen P.K."/>
            <person name="Gasser R.B."/>
            <person name="Ma G."/>
            <person name="Wang T."/>
            <person name="Stroehlein A.J."/>
            <person name="Young N.D."/>
            <person name="Ang C.S."/>
            <person name="Fernando D.D."/>
            <person name="Lu H.C."/>
            <person name="Taylor S."/>
            <person name="Reynolds S.L."/>
            <person name="Mofiz E."/>
            <person name="Najaraj S.H."/>
            <person name="Gowda H."/>
            <person name="Madugundu A."/>
            <person name="Renuse S."/>
            <person name="Holt D."/>
            <person name="Pandey A."/>
            <person name="Papenfuss A.T."/>
            <person name="Fischer K."/>
        </authorList>
    </citation>
    <scope>NUCLEOTIDE SEQUENCE [LARGE SCALE GENOMIC DNA]</scope>
</reference>
<feature type="compositionally biased region" description="Low complexity" evidence="11">
    <location>
        <begin position="154"/>
        <end position="165"/>
    </location>
</feature>
<keyword evidence="3" id="KW-0217">Developmental protein</keyword>
<dbReference type="EMBL" id="WVUK01000058">
    <property type="protein sequence ID" value="KAF7491763.1"/>
    <property type="molecule type" value="Genomic_DNA"/>
</dbReference>
<evidence type="ECO:0000313" key="15">
    <source>
        <dbReference type="EnsemblMetazoa" id="KAF7491763.1"/>
    </source>
</evidence>
<keyword evidence="8 9" id="KW-0539">Nucleus</keyword>
<feature type="region of interest" description="Disordered" evidence="11">
    <location>
        <begin position="114"/>
        <end position="165"/>
    </location>
</feature>
<evidence type="ECO:0000256" key="11">
    <source>
        <dbReference type="SAM" id="MobiDB-lite"/>
    </source>
</evidence>
<feature type="compositionally biased region" description="Acidic residues" evidence="11">
    <location>
        <begin position="528"/>
        <end position="543"/>
    </location>
</feature>
<dbReference type="PANTHER" id="PTHR46892:SF3">
    <property type="entry name" value="VISUAL SYSTEM HOMEOBOX 2"/>
    <property type="match status" value="1"/>
</dbReference>
<feature type="compositionally biased region" description="Low complexity" evidence="11">
    <location>
        <begin position="364"/>
        <end position="377"/>
    </location>
</feature>
<keyword evidence="6 9" id="KW-0371">Homeobox</keyword>
<dbReference type="AlphaFoldDB" id="A0A834R8B4"/>
<dbReference type="InterPro" id="IPR023339">
    <property type="entry name" value="CVC"/>
</dbReference>
<sequence length="882" mass="98837">MFNSLKNTIISDRNLDLFGSIKSTLECLSPSSFTSSASENLFHKEQNRLIDSITKIDKKQMASNKAIEQYQQSPFAIQQLLGLSKPTIRNSSNSIEKNLPDHLNLSEKNNKFDNFTNSNFSSDDTESKKLRIDSNSSKSSQDGEEDQDDLLNQSRPSSTSSSISVGSINTSFSASNRNPFTTNSLLSSSSSSLSVNNLVNSSSFADLSQVYFSSSSSTTSSSVNVQSRSAINRFPSLAQSILPDLTTSMNEKIPNLLESTSISAPLNQKKDSSSGQSINNQQHQYSDNHTKIYFNSQAAAAFMSAASVHVGLNHHQQQQQTNHKPNGFTSALFNPFVNSDQNVQKFGDKNTVSTANVSLSEIKSSNGSQHQQQQQNSLTPIHHSMNIINTVGSMTNKKKKKKRRHRTIFTSFQLEELEKAFKDAHYPDVYAREMLSLKTDLPEDRIQVWFQNRRAKWRKTEKCWGKSTIMAEYGLYGAMVRHSLPLPESILKSSRDSEESNSCAPWLLGMHRKSLEAADKLKDYVPVSDEENEEDDSESEENFDAGKEQTKSINDTDKNQKDFENPNKNHIADDIDNAISEHFPHKTSIDLAKVDVEIETRKFSPPSNTKIRTNFNDLCHNAEETNNNGEPHCDEIIIKNQVRISSKNHRPKSVSKKETSIVIDVKNQQSFQSSSKRNSFLKCNNRNSIGTSEFKLETSGSKNKREKNRNQDGFITAFDHQHQNSSPRLNFMDFYAKCRESFLPDHHHQQQQDDLHRTPQNRSEMIDLINRTGTDSSVQDYHLTQQHLHQLQPGQDNHFDHLNHRYSNSSHQTLMIGYLNGSIPSAVLGNTSSATNANNSLALVNDNVNNVANQKTIVSGSTSSSSSPLSSSSSLLHNSSNK</sequence>
<dbReference type="GO" id="GO:0005634">
    <property type="term" value="C:nucleus"/>
    <property type="evidence" value="ECO:0007669"/>
    <property type="project" value="UniProtKB-SubCell"/>
</dbReference>
<evidence type="ECO:0000313" key="14">
    <source>
        <dbReference type="EMBL" id="KAF7491763.1"/>
    </source>
</evidence>
<dbReference type="PROSITE" id="PS51496">
    <property type="entry name" value="CVC"/>
    <property type="match status" value="1"/>
</dbReference>
<gene>
    <name evidence="14" type="ORF">SSS_4192</name>
</gene>
<dbReference type="GO" id="GO:0000981">
    <property type="term" value="F:DNA-binding transcription factor activity, RNA polymerase II-specific"/>
    <property type="evidence" value="ECO:0007669"/>
    <property type="project" value="InterPro"/>
</dbReference>
<dbReference type="FunFam" id="1.10.10.60:FF:000065">
    <property type="entry name" value="Visual system homeobox 1"/>
    <property type="match status" value="1"/>
</dbReference>
<accession>A0A834R8B4</accession>
<evidence type="ECO:0000256" key="6">
    <source>
        <dbReference type="ARBA" id="ARBA00023155"/>
    </source>
</evidence>
<keyword evidence="16" id="KW-1185">Reference proteome</keyword>
<dbReference type="Proteomes" id="UP000070412">
    <property type="component" value="Unassembled WGS sequence"/>
</dbReference>
<evidence type="ECO:0000256" key="3">
    <source>
        <dbReference type="ARBA" id="ARBA00022473"/>
    </source>
</evidence>
<feature type="DNA-binding region" description="Homeobox" evidence="9">
    <location>
        <begin position="402"/>
        <end position="461"/>
    </location>
</feature>
<organism evidence="14">
    <name type="scientific">Sarcoptes scabiei</name>
    <name type="common">Itch mite</name>
    <name type="synonym">Acarus scabiei</name>
    <dbReference type="NCBI Taxonomy" id="52283"/>
    <lineage>
        <taxon>Eukaryota</taxon>
        <taxon>Metazoa</taxon>
        <taxon>Ecdysozoa</taxon>
        <taxon>Arthropoda</taxon>
        <taxon>Chelicerata</taxon>
        <taxon>Arachnida</taxon>
        <taxon>Acari</taxon>
        <taxon>Acariformes</taxon>
        <taxon>Sarcoptiformes</taxon>
        <taxon>Astigmata</taxon>
        <taxon>Psoroptidia</taxon>
        <taxon>Sarcoptoidea</taxon>
        <taxon>Sarcoptidae</taxon>
        <taxon>Sarcoptinae</taxon>
        <taxon>Sarcoptes</taxon>
    </lineage>
</organism>
<feature type="domain" description="CVC" evidence="13">
    <location>
        <begin position="462"/>
        <end position="516"/>
    </location>
</feature>
<dbReference type="PANTHER" id="PTHR46892">
    <property type="entry name" value="VISUAL SYSTEM HOMEOBOX 2"/>
    <property type="match status" value="1"/>
</dbReference>